<dbReference type="Pfam" id="PF04883">
    <property type="entry name" value="HK97-gp10_like"/>
    <property type="match status" value="1"/>
</dbReference>
<gene>
    <name evidence="1" type="ORF">KHX14_06510</name>
</gene>
<dbReference type="InterPro" id="IPR010064">
    <property type="entry name" value="HK97-gp10_tail"/>
</dbReference>
<reference evidence="1" key="1">
    <citation type="submission" date="2021-02" db="EMBL/GenBank/DDBJ databases">
        <title>Infant gut strain persistence is associated with maternal origin, phylogeny, and functional potential including surface adhesion and iron acquisition.</title>
        <authorList>
            <person name="Lou Y.C."/>
        </authorList>
    </citation>
    <scope>NUCLEOTIDE SEQUENCE</scope>
    <source>
        <strain evidence="1">L3_108_000G1_dasL3_108_000G1_metabat.metabat.11</strain>
    </source>
</reference>
<dbReference type="AlphaFoldDB" id="A0A943EIA5"/>
<name>A0A943EIA5_9FIRM</name>
<dbReference type="NCBIfam" id="TIGR01725">
    <property type="entry name" value="phge_HK97_gp10"/>
    <property type="match status" value="1"/>
</dbReference>
<dbReference type="RefSeq" id="WP_303887299.1">
    <property type="nucleotide sequence ID" value="NZ_CAUWNQ010000065.1"/>
</dbReference>
<protein>
    <submittedName>
        <fullName evidence="1">HK97 gp10 family phage protein</fullName>
    </submittedName>
</protein>
<accession>A0A943EIA5</accession>
<proteinExistence type="predicted"/>
<evidence type="ECO:0000313" key="2">
    <source>
        <dbReference type="Proteomes" id="UP000751224"/>
    </source>
</evidence>
<dbReference type="EMBL" id="JAGZCC010000032">
    <property type="protein sequence ID" value="MBS5588456.1"/>
    <property type="molecule type" value="Genomic_DNA"/>
</dbReference>
<sequence length="177" mass="19656">MTIKNSKTLISKLSKVSTEMQGEILKKAVKRGGLLVQKQARLLVNSKSGNLSRSIKEKTVSDKNGASSTVYTKLDYGIFYELGTGPNGQKDHRGISPNINPKYSQTGWMIPGDAMSEDDARSYGLGVVEKDGEAIGYLTNGMPARPYLYPAIHDQEKDITKEINKYIRKEIVKVMKR</sequence>
<comment type="caution">
    <text evidence="1">The sequence shown here is derived from an EMBL/GenBank/DDBJ whole genome shotgun (WGS) entry which is preliminary data.</text>
</comment>
<organism evidence="1 2">
    <name type="scientific">Thomasclavelia spiroformis</name>
    <dbReference type="NCBI Taxonomy" id="29348"/>
    <lineage>
        <taxon>Bacteria</taxon>
        <taxon>Bacillati</taxon>
        <taxon>Bacillota</taxon>
        <taxon>Erysipelotrichia</taxon>
        <taxon>Erysipelotrichales</taxon>
        <taxon>Coprobacillaceae</taxon>
        <taxon>Thomasclavelia</taxon>
    </lineage>
</organism>
<dbReference type="Proteomes" id="UP000751224">
    <property type="component" value="Unassembled WGS sequence"/>
</dbReference>
<evidence type="ECO:0000313" key="1">
    <source>
        <dbReference type="EMBL" id="MBS5588456.1"/>
    </source>
</evidence>